<evidence type="ECO:0000256" key="7">
    <source>
        <dbReference type="SAM" id="Phobius"/>
    </source>
</evidence>
<evidence type="ECO:0000256" key="2">
    <source>
        <dbReference type="ARBA" id="ARBA00008806"/>
    </source>
</evidence>
<geneLocation type="plasmid" evidence="8 9">
    <name>pBS5-3-2</name>
</geneLocation>
<evidence type="ECO:0000256" key="5">
    <source>
        <dbReference type="ARBA" id="ARBA00022989"/>
    </source>
</evidence>
<evidence type="ECO:0000256" key="4">
    <source>
        <dbReference type="ARBA" id="ARBA00022692"/>
    </source>
</evidence>
<feature type="transmembrane region" description="Helical" evidence="7">
    <location>
        <begin position="54"/>
        <end position="75"/>
    </location>
</feature>
<dbReference type="InterPro" id="IPR051539">
    <property type="entry name" value="T4SS-coupling_protein"/>
</dbReference>
<organism evidence="8 9">
    <name type="scientific">Yoonia phaeophyticola</name>
    <dbReference type="NCBI Taxonomy" id="3137369"/>
    <lineage>
        <taxon>Bacteria</taxon>
        <taxon>Pseudomonadati</taxon>
        <taxon>Pseudomonadota</taxon>
        <taxon>Alphaproteobacteria</taxon>
        <taxon>Rhodobacterales</taxon>
        <taxon>Paracoccaceae</taxon>
        <taxon>Yoonia</taxon>
    </lineage>
</organism>
<dbReference type="CDD" id="cd01127">
    <property type="entry name" value="TrwB_TraG_TraD_VirD4"/>
    <property type="match status" value="2"/>
</dbReference>
<accession>A0ABZ2V945</accession>
<protein>
    <submittedName>
        <fullName evidence="8">Type IV secretory system conjugative DNA transfer family protein</fullName>
    </submittedName>
</protein>
<sequence>MPYQDRPKSKTGSVVDSVGEIIQQTIFLLLSVGVLGLFGALGLLMILGVSLGQASASGVLLAALPFSLIGFVGWFRQSPLWGKFFHDPRDSHGSARFADQGEAKTLSHDHGLLIGADCETGRFLRYDGKAHLMTLAPTRSGKGVGTIIPNLLKVQHSVIVIDPKGENARITGSTRAQMGPLYVLDPFGISGHPSAAFNPLAELDPTSPDLGEDAAALADALVVDPPDQVQDAHWNEEAKAFITGLILWCVCHEPEADRTLGRLRELLTLPGDQFAELLVDMQDSDKAGGLIARAANRHLSKADREAASVLSNAQRHTHFLDSPRMITVTQKSDFRFADLRDGIASVFVVLPPDRLDVYARWLRLIVSQGLQDIVRAAQSAPEAVSGSETTHRPPTLFLLDEFASLGRLTAVERAMGLMAGYGVQLWPILQDLSQLKTLYGQSANTFMANSGVIQTFGVNDYETAKWLSLTIGQETRQFHTRSSDGTKSEGLHARDLLTPDEIMLLDPSLQILKVQGMSPLVAKKIVYYEDERFGGFQELW</sequence>
<dbReference type="Proteomes" id="UP001440612">
    <property type="component" value="Plasmid pBS5-3-2"/>
</dbReference>
<evidence type="ECO:0000313" key="8">
    <source>
        <dbReference type="EMBL" id="WZC51106.1"/>
    </source>
</evidence>
<dbReference type="Pfam" id="PF02534">
    <property type="entry name" value="T4SS-DNA_transf"/>
    <property type="match status" value="1"/>
</dbReference>
<keyword evidence="8" id="KW-0614">Plasmid</keyword>
<dbReference type="InterPro" id="IPR003688">
    <property type="entry name" value="TraG/VirD4"/>
</dbReference>
<name>A0ABZ2V945_9RHOB</name>
<proteinExistence type="inferred from homology"/>
<dbReference type="SUPFAM" id="SSF52540">
    <property type="entry name" value="P-loop containing nucleoside triphosphate hydrolases"/>
    <property type="match status" value="1"/>
</dbReference>
<reference evidence="9" key="1">
    <citation type="submission" date="2024-04" db="EMBL/GenBank/DDBJ databases">
        <title>Phylogenomic analyses of a clade within the roseobacter group suggest taxonomic reassignments of species of the genera Aestuariivita, Citreicella, Loktanella, Nautella, Pelagibaca, Ruegeria, Thalassobius, Thiobacimonas and Tropicibacter, and the proposal o.</title>
        <authorList>
            <person name="Jeon C.O."/>
        </authorList>
    </citation>
    <scope>NUCLEOTIDE SEQUENCE [LARGE SCALE GENOMIC DNA]</scope>
    <source>
        <strain evidence="9">BS5-3</strain>
        <plasmid evidence="9">pBS5-3-2</plasmid>
    </source>
</reference>
<dbReference type="InterPro" id="IPR027417">
    <property type="entry name" value="P-loop_NTPase"/>
</dbReference>
<comment type="similarity">
    <text evidence="2">Belongs to the VirD4/TraG family.</text>
</comment>
<evidence type="ECO:0000256" key="6">
    <source>
        <dbReference type="ARBA" id="ARBA00023136"/>
    </source>
</evidence>
<keyword evidence="6 7" id="KW-0472">Membrane</keyword>
<dbReference type="PANTHER" id="PTHR37937:SF1">
    <property type="entry name" value="CONJUGATIVE TRANSFER: DNA TRANSPORT"/>
    <property type="match status" value="1"/>
</dbReference>
<gene>
    <name evidence="8" type="ORF">AABB29_20395</name>
</gene>
<keyword evidence="4 7" id="KW-0812">Transmembrane</keyword>
<keyword evidence="3" id="KW-1003">Cell membrane</keyword>
<keyword evidence="5 7" id="KW-1133">Transmembrane helix</keyword>
<dbReference type="Gene3D" id="3.40.50.300">
    <property type="entry name" value="P-loop containing nucleotide triphosphate hydrolases"/>
    <property type="match status" value="1"/>
</dbReference>
<dbReference type="EMBL" id="CP150953">
    <property type="protein sequence ID" value="WZC51106.1"/>
    <property type="molecule type" value="Genomic_DNA"/>
</dbReference>
<dbReference type="PANTHER" id="PTHR37937">
    <property type="entry name" value="CONJUGATIVE TRANSFER: DNA TRANSPORT"/>
    <property type="match status" value="1"/>
</dbReference>
<comment type="subcellular location">
    <subcellularLocation>
        <location evidence="1">Cell membrane</location>
        <topology evidence="1">Multi-pass membrane protein</topology>
    </subcellularLocation>
</comment>
<evidence type="ECO:0000313" key="9">
    <source>
        <dbReference type="Proteomes" id="UP001440612"/>
    </source>
</evidence>
<feature type="transmembrane region" description="Helical" evidence="7">
    <location>
        <begin position="26"/>
        <end position="48"/>
    </location>
</feature>
<keyword evidence="9" id="KW-1185">Reference proteome</keyword>
<evidence type="ECO:0000256" key="1">
    <source>
        <dbReference type="ARBA" id="ARBA00004651"/>
    </source>
</evidence>
<evidence type="ECO:0000256" key="3">
    <source>
        <dbReference type="ARBA" id="ARBA00022475"/>
    </source>
</evidence>
<dbReference type="RefSeq" id="WP_341369201.1">
    <property type="nucleotide sequence ID" value="NZ_CP150953.2"/>
</dbReference>